<accession>A0AAP8D3H2</accession>
<dbReference type="EMBL" id="NCTK01000001">
    <property type="protein sequence ID" value="OYQ12709.1"/>
    <property type="molecule type" value="Genomic_DNA"/>
</dbReference>
<reference evidence="1 2" key="1">
    <citation type="submission" date="2017-04" db="EMBL/GenBank/DDBJ databases">
        <title>Genome Announcement: Closed genomes of Ralstonia solanacearum strains K60, UW551, and UW700.</title>
        <authorList>
            <person name="Hayes M."/>
            <person name="Macintyre A.M."/>
            <person name="Allen C."/>
        </authorList>
    </citation>
    <scope>NUCLEOTIDE SEQUENCE [LARGE SCALE GENOMIC DNA]</scope>
    <source>
        <strain evidence="1 2">UW25</strain>
    </source>
</reference>
<proteinExistence type="predicted"/>
<evidence type="ECO:0000313" key="2">
    <source>
        <dbReference type="Proteomes" id="UP000216164"/>
    </source>
</evidence>
<dbReference type="Proteomes" id="UP000216164">
    <property type="component" value="Unassembled WGS sequence"/>
</dbReference>
<gene>
    <name evidence="1" type="ORF">B7R77_05215</name>
</gene>
<organism evidence="1 2">
    <name type="scientific">Ralstonia solanacearum K60</name>
    <dbReference type="NCBI Taxonomy" id="1091042"/>
    <lineage>
        <taxon>Bacteria</taxon>
        <taxon>Pseudomonadati</taxon>
        <taxon>Pseudomonadota</taxon>
        <taxon>Betaproteobacteria</taxon>
        <taxon>Burkholderiales</taxon>
        <taxon>Burkholderiaceae</taxon>
        <taxon>Ralstonia</taxon>
        <taxon>Ralstonia solanacearum species complex</taxon>
    </lineage>
</organism>
<evidence type="ECO:0000313" key="1">
    <source>
        <dbReference type="EMBL" id="OYQ12709.1"/>
    </source>
</evidence>
<protein>
    <submittedName>
        <fullName evidence="1">Uncharacterized protein</fullName>
    </submittedName>
</protein>
<dbReference type="RefSeq" id="WP_003269278.1">
    <property type="nucleotide sequence ID" value="NZ_NCTK01000001.1"/>
</dbReference>
<name>A0AAP8D3H2_RALSL</name>
<comment type="caution">
    <text evidence="1">The sequence shown here is derived from an EMBL/GenBank/DDBJ whole genome shotgun (WGS) entry which is preliminary data.</text>
</comment>
<dbReference type="AlphaFoldDB" id="A0AAP8D3H2"/>
<sequence>MSEQLPDKSDTAVQVEKPAFQLGQAPLKIVTGSQRTSELNFALQPGAIVAHPGAKVIFVCG</sequence>